<organism evidence="3 4">
    <name type="scientific">Paracoccus lichenicola</name>
    <dbReference type="NCBI Taxonomy" id="2665644"/>
    <lineage>
        <taxon>Bacteria</taxon>
        <taxon>Pseudomonadati</taxon>
        <taxon>Pseudomonadota</taxon>
        <taxon>Alphaproteobacteria</taxon>
        <taxon>Rhodobacterales</taxon>
        <taxon>Paracoccaceae</taxon>
        <taxon>Paracoccus</taxon>
    </lineage>
</organism>
<dbReference type="EMBL" id="WMBT01000001">
    <property type="protein sequence ID" value="MTD98720.1"/>
    <property type="molecule type" value="Genomic_DNA"/>
</dbReference>
<dbReference type="Pfam" id="PF02021">
    <property type="entry name" value="UPF0102"/>
    <property type="match status" value="1"/>
</dbReference>
<proteinExistence type="inferred from homology"/>
<dbReference type="Proteomes" id="UP000481417">
    <property type="component" value="Unassembled WGS sequence"/>
</dbReference>
<dbReference type="PANTHER" id="PTHR34039:SF1">
    <property type="entry name" value="UPF0102 PROTEIN YRAN"/>
    <property type="match status" value="1"/>
</dbReference>
<sequence>MSYAKAGDFDRALPVASGPVSAARRTRGRLAHLAGTLAEDSVARSLEGKGMTILARRWRGKAGEIDLICRDGQCLIFVEVKQSATHHEAAQRLGAAQQGRIMRAALEYCDKEGHAPLPEMRFDAALVDGQGRIEILERAFEEAFA</sequence>
<comment type="caution">
    <text evidence="3">The sequence shown here is derived from an EMBL/GenBank/DDBJ whole genome shotgun (WGS) entry which is preliminary data.</text>
</comment>
<gene>
    <name evidence="3" type="ORF">GIY56_00275</name>
</gene>
<evidence type="ECO:0000256" key="1">
    <source>
        <dbReference type="ARBA" id="ARBA00006738"/>
    </source>
</evidence>
<accession>A0A6L6HKF4</accession>
<dbReference type="RefSeq" id="WP_154762823.1">
    <property type="nucleotide sequence ID" value="NZ_WMBT01000001.1"/>
</dbReference>
<dbReference type="SUPFAM" id="SSF52980">
    <property type="entry name" value="Restriction endonuclease-like"/>
    <property type="match status" value="1"/>
</dbReference>
<reference evidence="3 4" key="1">
    <citation type="submission" date="2019-11" db="EMBL/GenBank/DDBJ databases">
        <authorList>
            <person name="Lang L."/>
        </authorList>
    </citation>
    <scope>NUCLEOTIDE SEQUENCE [LARGE SCALE GENOMIC DNA]</scope>
    <source>
        <strain evidence="3 4">YIM 132242</strain>
    </source>
</reference>
<keyword evidence="4" id="KW-1185">Reference proteome</keyword>
<protein>
    <recommendedName>
        <fullName evidence="2">UPF0102 protein GIY56_00275</fullName>
    </recommendedName>
</protein>
<dbReference type="HAMAP" id="MF_00048">
    <property type="entry name" value="UPF0102"/>
    <property type="match status" value="1"/>
</dbReference>
<dbReference type="AlphaFoldDB" id="A0A6L6HKF4"/>
<dbReference type="PANTHER" id="PTHR34039">
    <property type="entry name" value="UPF0102 PROTEIN YRAN"/>
    <property type="match status" value="1"/>
</dbReference>
<comment type="similarity">
    <text evidence="1 2">Belongs to the UPF0102 family.</text>
</comment>
<dbReference type="Gene3D" id="3.40.1350.10">
    <property type="match status" value="1"/>
</dbReference>
<dbReference type="InterPro" id="IPR003509">
    <property type="entry name" value="UPF0102_YraN-like"/>
</dbReference>
<dbReference type="InterPro" id="IPR011856">
    <property type="entry name" value="tRNA_endonuc-like_dom_sf"/>
</dbReference>
<evidence type="ECO:0000313" key="3">
    <source>
        <dbReference type="EMBL" id="MTD98720.1"/>
    </source>
</evidence>
<name>A0A6L6HKF4_9RHOB</name>
<dbReference type="GO" id="GO:0003676">
    <property type="term" value="F:nucleic acid binding"/>
    <property type="evidence" value="ECO:0007669"/>
    <property type="project" value="InterPro"/>
</dbReference>
<evidence type="ECO:0000256" key="2">
    <source>
        <dbReference type="HAMAP-Rule" id="MF_00048"/>
    </source>
</evidence>
<dbReference type="InterPro" id="IPR011335">
    <property type="entry name" value="Restrct_endonuc-II-like"/>
</dbReference>
<evidence type="ECO:0000313" key="4">
    <source>
        <dbReference type="Proteomes" id="UP000481417"/>
    </source>
</evidence>